<proteinExistence type="predicted"/>
<feature type="transmembrane region" description="Helical" evidence="2">
    <location>
        <begin position="175"/>
        <end position="195"/>
    </location>
</feature>
<sequence length="228" mass="24113">MTTETEYKNENPLNEAAGAGMAPVLKDAPGEKAPSSGSSNGPASNEDRSWDIPTRSTGKSAWKLALGAAITGIITTAVYSLVGLIANWFNLTSDQYGVFVALLSGLAGGLIGCRDPRPGSVEDLENMHDEEAKAMALRAKIDAGWCTVGMAGFGVPAILARIHPPAALTFLPHDITAGFVAAAVFVLAFGTTISLRMTRAEFARQVQKMTNHNNDLLEKGKTEKKPQE</sequence>
<feature type="transmembrane region" description="Helical" evidence="2">
    <location>
        <begin position="64"/>
        <end position="89"/>
    </location>
</feature>
<reference evidence="3 4" key="1">
    <citation type="submission" date="2019-03" db="EMBL/GenBank/DDBJ databases">
        <title>Burkholderia cepacia outbreak.</title>
        <authorList>
            <person name="Farzana R."/>
            <person name="Walsh T.R."/>
        </authorList>
    </citation>
    <scope>NUCLEOTIDE SEQUENCE [LARGE SCALE GENOMIC DNA]</scope>
    <source>
        <strain evidence="4">d13</strain>
    </source>
</reference>
<keyword evidence="2" id="KW-0472">Membrane</keyword>
<name>A0AAX2RIR9_BURCE</name>
<comment type="caution">
    <text evidence="3">The sequence shown here is derived from an EMBL/GenBank/DDBJ whole genome shotgun (WGS) entry which is preliminary data.</text>
</comment>
<keyword evidence="2" id="KW-0812">Transmembrane</keyword>
<evidence type="ECO:0000313" key="4">
    <source>
        <dbReference type="Proteomes" id="UP000298234"/>
    </source>
</evidence>
<feature type="region of interest" description="Disordered" evidence="1">
    <location>
        <begin position="1"/>
        <end position="55"/>
    </location>
</feature>
<keyword evidence="2" id="KW-1133">Transmembrane helix</keyword>
<feature type="transmembrane region" description="Helical" evidence="2">
    <location>
        <begin position="143"/>
        <end position="163"/>
    </location>
</feature>
<dbReference type="Proteomes" id="UP000298234">
    <property type="component" value="Unassembled WGS sequence"/>
</dbReference>
<evidence type="ECO:0000256" key="1">
    <source>
        <dbReference type="SAM" id="MobiDB-lite"/>
    </source>
</evidence>
<dbReference type="EMBL" id="SNSQ01000041">
    <property type="protein sequence ID" value="TEU40061.1"/>
    <property type="molecule type" value="Genomic_DNA"/>
</dbReference>
<accession>A0AAX2RIR9</accession>
<evidence type="ECO:0000256" key="2">
    <source>
        <dbReference type="SAM" id="Phobius"/>
    </source>
</evidence>
<feature type="compositionally biased region" description="Low complexity" evidence="1">
    <location>
        <begin position="33"/>
        <end position="44"/>
    </location>
</feature>
<organism evidence="3 4">
    <name type="scientific">Burkholderia cepacia</name>
    <name type="common">Pseudomonas cepacia</name>
    <dbReference type="NCBI Taxonomy" id="292"/>
    <lineage>
        <taxon>Bacteria</taxon>
        <taxon>Pseudomonadati</taxon>
        <taxon>Pseudomonadota</taxon>
        <taxon>Betaproteobacteria</taxon>
        <taxon>Burkholderiales</taxon>
        <taxon>Burkholderiaceae</taxon>
        <taxon>Burkholderia</taxon>
        <taxon>Burkholderia cepacia complex</taxon>
    </lineage>
</organism>
<evidence type="ECO:0000313" key="3">
    <source>
        <dbReference type="EMBL" id="TEU40061.1"/>
    </source>
</evidence>
<dbReference type="RefSeq" id="WP_134257040.1">
    <property type="nucleotide sequence ID" value="NZ_CAJMXM010000005.1"/>
</dbReference>
<feature type="transmembrane region" description="Helical" evidence="2">
    <location>
        <begin position="95"/>
        <end position="113"/>
    </location>
</feature>
<gene>
    <name evidence="3" type="ORF">E3D37_29370</name>
</gene>
<dbReference type="AlphaFoldDB" id="A0AAX2RIR9"/>
<protein>
    <submittedName>
        <fullName evidence="3">Uncharacterized protein</fullName>
    </submittedName>
</protein>